<reference evidence="2 3" key="1">
    <citation type="submission" date="2018-05" db="EMBL/GenBank/DDBJ databases">
        <title>Genomic Encyclopedia of Type Strains, Phase IV (KMG-IV): sequencing the most valuable type-strain genomes for metagenomic binning, comparative biology and taxonomic classification.</title>
        <authorList>
            <person name="Goeker M."/>
        </authorList>
    </citation>
    <scope>NUCLEOTIDE SEQUENCE [LARGE SCALE GENOMIC DNA]</scope>
    <source>
        <strain evidence="2 3">DSM 45480</strain>
    </source>
</reference>
<name>A0A316HNI2_9PSEU</name>
<feature type="transmembrane region" description="Helical" evidence="1">
    <location>
        <begin position="102"/>
        <end position="121"/>
    </location>
</feature>
<keyword evidence="1" id="KW-0472">Membrane</keyword>
<gene>
    <name evidence="2" type="ORF">C8D88_116152</name>
</gene>
<feature type="transmembrane region" description="Helical" evidence="1">
    <location>
        <begin position="76"/>
        <end position="96"/>
    </location>
</feature>
<evidence type="ECO:0000313" key="3">
    <source>
        <dbReference type="Proteomes" id="UP000246005"/>
    </source>
</evidence>
<dbReference type="AlphaFoldDB" id="A0A316HNI2"/>
<feature type="transmembrane region" description="Helical" evidence="1">
    <location>
        <begin position="45"/>
        <end position="69"/>
    </location>
</feature>
<comment type="caution">
    <text evidence="2">The sequence shown here is derived from an EMBL/GenBank/DDBJ whole genome shotgun (WGS) entry which is preliminary data.</text>
</comment>
<protein>
    <submittedName>
        <fullName evidence="2">Uncharacterized protein</fullName>
    </submittedName>
</protein>
<keyword evidence="1" id="KW-0812">Transmembrane</keyword>
<organism evidence="2 3">
    <name type="scientific">Lentzea atacamensis</name>
    <dbReference type="NCBI Taxonomy" id="531938"/>
    <lineage>
        <taxon>Bacteria</taxon>
        <taxon>Bacillati</taxon>
        <taxon>Actinomycetota</taxon>
        <taxon>Actinomycetes</taxon>
        <taxon>Pseudonocardiales</taxon>
        <taxon>Pseudonocardiaceae</taxon>
        <taxon>Lentzea</taxon>
    </lineage>
</organism>
<sequence length="146" mass="15316">MLVIRSGRHPHEVMLLLLILMAGFNGLSAAGRTGNTVLGSLSPPWLLMFYAGLLVGAGMAIVGVVLPGLKGPVVEAFGLGVFTLPLLGYGAAVFVATGWRGLLTAGSFAVVMSIANVWRMFQVRREFRAARAGAVATHTTRHVEGS</sequence>
<dbReference type="EMBL" id="QGHB01000016">
    <property type="protein sequence ID" value="PWK81740.1"/>
    <property type="molecule type" value="Genomic_DNA"/>
</dbReference>
<keyword evidence="1" id="KW-1133">Transmembrane helix</keyword>
<accession>A0A316HNI2</accession>
<proteinExistence type="predicted"/>
<evidence type="ECO:0000256" key="1">
    <source>
        <dbReference type="SAM" id="Phobius"/>
    </source>
</evidence>
<evidence type="ECO:0000313" key="2">
    <source>
        <dbReference type="EMBL" id="PWK81740.1"/>
    </source>
</evidence>
<dbReference type="Proteomes" id="UP000246005">
    <property type="component" value="Unassembled WGS sequence"/>
</dbReference>